<feature type="repeat" description="PPR" evidence="1">
    <location>
        <begin position="333"/>
        <end position="367"/>
    </location>
</feature>
<organism evidence="2 3">
    <name type="scientific">Cavenderia fasciculata</name>
    <name type="common">Slime mold</name>
    <name type="synonym">Dictyostelium fasciculatum</name>
    <dbReference type="NCBI Taxonomy" id="261658"/>
    <lineage>
        <taxon>Eukaryota</taxon>
        <taxon>Amoebozoa</taxon>
        <taxon>Evosea</taxon>
        <taxon>Eumycetozoa</taxon>
        <taxon>Dictyostelia</taxon>
        <taxon>Acytosteliales</taxon>
        <taxon>Cavenderiaceae</taxon>
        <taxon>Cavenderia</taxon>
    </lineage>
</organism>
<dbReference type="Proteomes" id="UP000007797">
    <property type="component" value="Unassembled WGS sequence"/>
</dbReference>
<sequence length="696" mass="81297">MLTQKTTTNILSWCRKGLNSGSYIRLITTTNNTRSASSSTYNQCCQYSYQSQSSRSIELISNIKNNNNNNTCTKNNNNKHSRYFTTSTSTALPPSSSQNTQQQGSFELFNSDQEFVGDGEPSHPILEKYPSPVQLTRYLSSTFVDPKTNKLDSQSLINSLKNDNVYYESPKYVYYINQWLQKIGCRDLEIYQSISEILYKSQRNKMLWHMSRALTRKRLVNIDLLTLFLKFALDTNEETKAKNFYGLLVEYKEQYKSKFTIDTYIQVVRLNRMELQKVNRIEAEVDYEGLSKWGPFNAAIIQVLVNENHNVGRAIKIYEKERQHAQLSNTKVDTSIFEAMLVGFSRIKRFDLYDQYWAEMERHGVEPTILMASSALLKIETVDQINSFYKVLTENYPKIAYNNFVLTALVNAYISRTPDYQIDTMKNFISFLFAEIIRIREPDMTKAELHKSLFDLYHNVIGICMHRKGYATWCLEEVFHLFASEHTNVEIPHHLLSKALYVSCRIRNHELLKKALEITRQRTPRLKWSIYGDTIQYLLLTGQHQEIEKIIELAESKESADVDLRLIPDLLAFFELDQARLQKYGTLFTKYLAILRATDRSLYDQSVHRIIETNLLLSRESHALKWFEENEINQSTLKTLSLFMEYYKLKGISNKEKAWAHRVKETGLRFDQKKPIDSSFGAKWYTRNLSIVGEKK</sequence>
<accession>F4PUT0</accession>
<dbReference type="EMBL" id="GL883010">
    <property type="protein sequence ID" value="EGG21099.1"/>
    <property type="molecule type" value="Genomic_DNA"/>
</dbReference>
<dbReference type="PROSITE" id="PS51375">
    <property type="entry name" value="PPR"/>
    <property type="match status" value="1"/>
</dbReference>
<dbReference type="AlphaFoldDB" id="F4PUT0"/>
<proteinExistence type="predicted"/>
<dbReference type="KEGG" id="dfa:DFA_00974"/>
<evidence type="ECO:0008006" key="4">
    <source>
        <dbReference type="Google" id="ProtNLM"/>
    </source>
</evidence>
<reference evidence="3" key="1">
    <citation type="journal article" date="2011" name="Genome Res.">
        <title>Phylogeny-wide analysis of social amoeba genomes highlights ancient origins for complex intercellular communication.</title>
        <authorList>
            <person name="Heidel A.J."/>
            <person name="Lawal H.M."/>
            <person name="Felder M."/>
            <person name="Schilde C."/>
            <person name="Helps N.R."/>
            <person name="Tunggal B."/>
            <person name="Rivero F."/>
            <person name="John U."/>
            <person name="Schleicher M."/>
            <person name="Eichinger L."/>
            <person name="Platzer M."/>
            <person name="Noegel A.A."/>
            <person name="Schaap P."/>
            <person name="Gloeckner G."/>
        </authorList>
    </citation>
    <scope>NUCLEOTIDE SEQUENCE [LARGE SCALE GENOMIC DNA]</scope>
    <source>
        <strain evidence="3">SH3</strain>
    </source>
</reference>
<dbReference type="InterPro" id="IPR002885">
    <property type="entry name" value="PPR_rpt"/>
</dbReference>
<evidence type="ECO:0000256" key="1">
    <source>
        <dbReference type="PROSITE-ProRule" id="PRU00708"/>
    </source>
</evidence>
<keyword evidence="3" id="KW-1185">Reference proteome</keyword>
<dbReference type="GeneID" id="14873277"/>
<dbReference type="RefSeq" id="XP_004358949.1">
    <property type="nucleotide sequence ID" value="XM_004358892.1"/>
</dbReference>
<gene>
    <name evidence="2" type="ORF">DFA_00974</name>
</gene>
<evidence type="ECO:0000313" key="2">
    <source>
        <dbReference type="EMBL" id="EGG21099.1"/>
    </source>
</evidence>
<evidence type="ECO:0000313" key="3">
    <source>
        <dbReference type="Proteomes" id="UP000007797"/>
    </source>
</evidence>
<name>F4PUT0_CACFS</name>
<protein>
    <recommendedName>
        <fullName evidence="4">Pentatricopeptide repeat-containing protein</fullName>
    </recommendedName>
</protein>